<name>A0ABV6MYL4_9PSEU</name>
<keyword evidence="3 5" id="KW-0378">Hydrolase</keyword>
<dbReference type="InterPro" id="IPR022398">
    <property type="entry name" value="Peptidase_S8_His-AS"/>
</dbReference>
<feature type="signal peptide" evidence="7">
    <location>
        <begin position="1"/>
        <end position="17"/>
    </location>
</feature>
<keyword evidence="10" id="KW-1185">Reference proteome</keyword>
<dbReference type="PROSITE" id="PS00136">
    <property type="entry name" value="SUBTILASE_ASP"/>
    <property type="match status" value="1"/>
</dbReference>
<organism evidence="9 10">
    <name type="scientific">Kutzneria chonburiensis</name>
    <dbReference type="NCBI Taxonomy" id="1483604"/>
    <lineage>
        <taxon>Bacteria</taxon>
        <taxon>Bacillati</taxon>
        <taxon>Actinomycetota</taxon>
        <taxon>Actinomycetes</taxon>
        <taxon>Pseudonocardiales</taxon>
        <taxon>Pseudonocardiaceae</taxon>
        <taxon>Kutzneria</taxon>
    </lineage>
</organism>
<evidence type="ECO:0000256" key="1">
    <source>
        <dbReference type="ARBA" id="ARBA00011073"/>
    </source>
</evidence>
<dbReference type="EMBL" id="JBHLUD010000009">
    <property type="protein sequence ID" value="MFC0545409.1"/>
    <property type="molecule type" value="Genomic_DNA"/>
</dbReference>
<dbReference type="PRINTS" id="PR00723">
    <property type="entry name" value="SUBTILISIN"/>
</dbReference>
<gene>
    <name evidence="9" type="ORF">ACFFH7_28130</name>
</gene>
<evidence type="ECO:0000256" key="7">
    <source>
        <dbReference type="SAM" id="SignalP"/>
    </source>
</evidence>
<accession>A0ABV6MYL4</accession>
<feature type="active site" description="Charge relay system" evidence="5">
    <location>
        <position position="404"/>
    </location>
</feature>
<evidence type="ECO:0000256" key="3">
    <source>
        <dbReference type="ARBA" id="ARBA00022801"/>
    </source>
</evidence>
<dbReference type="Gene3D" id="3.40.50.200">
    <property type="entry name" value="Peptidase S8/S53 domain"/>
    <property type="match status" value="1"/>
</dbReference>
<dbReference type="Proteomes" id="UP001589810">
    <property type="component" value="Unassembled WGS sequence"/>
</dbReference>
<proteinExistence type="inferred from homology"/>
<dbReference type="Gene3D" id="2.60.40.10">
    <property type="entry name" value="Immunoglobulins"/>
    <property type="match status" value="1"/>
</dbReference>
<dbReference type="PROSITE" id="PS51892">
    <property type="entry name" value="SUBTILASE"/>
    <property type="match status" value="1"/>
</dbReference>
<evidence type="ECO:0000313" key="9">
    <source>
        <dbReference type="EMBL" id="MFC0545409.1"/>
    </source>
</evidence>
<dbReference type="Pfam" id="PF00082">
    <property type="entry name" value="Peptidase_S8"/>
    <property type="match status" value="1"/>
</dbReference>
<dbReference type="InterPro" id="IPR023828">
    <property type="entry name" value="Peptidase_S8_Ser-AS"/>
</dbReference>
<evidence type="ECO:0000259" key="8">
    <source>
        <dbReference type="Pfam" id="PF00082"/>
    </source>
</evidence>
<dbReference type="SUPFAM" id="SSF52743">
    <property type="entry name" value="Subtilisin-like"/>
    <property type="match status" value="1"/>
</dbReference>
<dbReference type="InterPro" id="IPR050131">
    <property type="entry name" value="Peptidase_S8_subtilisin-like"/>
</dbReference>
<dbReference type="CDD" id="cd07487">
    <property type="entry name" value="Peptidases_S8_1"/>
    <property type="match status" value="1"/>
</dbReference>
<dbReference type="InterPro" id="IPR013783">
    <property type="entry name" value="Ig-like_fold"/>
</dbReference>
<dbReference type="InterPro" id="IPR036852">
    <property type="entry name" value="Peptidase_S8/S53_dom_sf"/>
</dbReference>
<comment type="similarity">
    <text evidence="1 5 6">Belongs to the peptidase S8 family.</text>
</comment>
<evidence type="ECO:0000256" key="2">
    <source>
        <dbReference type="ARBA" id="ARBA00022670"/>
    </source>
</evidence>
<keyword evidence="2 5" id="KW-0645">Protease</keyword>
<feature type="chain" id="PRO_5046712342" evidence="7">
    <location>
        <begin position="18"/>
        <end position="1045"/>
    </location>
</feature>
<feature type="domain" description="Peptidase S8/S53" evidence="8">
    <location>
        <begin position="187"/>
        <end position="451"/>
    </location>
</feature>
<dbReference type="InterPro" id="IPR000209">
    <property type="entry name" value="Peptidase_S8/S53_dom"/>
</dbReference>
<evidence type="ECO:0000256" key="6">
    <source>
        <dbReference type="RuleBase" id="RU003355"/>
    </source>
</evidence>
<dbReference type="PANTHER" id="PTHR43806:SF11">
    <property type="entry name" value="CEREVISIN-RELATED"/>
    <property type="match status" value="1"/>
</dbReference>
<dbReference type="RefSeq" id="WP_273934637.1">
    <property type="nucleotide sequence ID" value="NZ_CP097263.1"/>
</dbReference>
<dbReference type="InterPro" id="IPR015500">
    <property type="entry name" value="Peptidase_S8_subtilisin-rel"/>
</dbReference>
<feature type="active site" description="Charge relay system" evidence="5">
    <location>
        <position position="228"/>
    </location>
</feature>
<dbReference type="PANTHER" id="PTHR43806">
    <property type="entry name" value="PEPTIDASE S8"/>
    <property type="match status" value="1"/>
</dbReference>
<protein>
    <submittedName>
        <fullName evidence="9">S8 family serine peptidase</fullName>
    </submittedName>
</protein>
<evidence type="ECO:0000256" key="5">
    <source>
        <dbReference type="PROSITE-ProRule" id="PRU01240"/>
    </source>
</evidence>
<reference evidence="9 10" key="1">
    <citation type="submission" date="2024-09" db="EMBL/GenBank/DDBJ databases">
        <authorList>
            <person name="Sun Q."/>
            <person name="Mori K."/>
        </authorList>
    </citation>
    <scope>NUCLEOTIDE SEQUENCE [LARGE SCALE GENOMIC DNA]</scope>
    <source>
        <strain evidence="9 10">TBRC 1432</strain>
    </source>
</reference>
<evidence type="ECO:0000313" key="10">
    <source>
        <dbReference type="Proteomes" id="UP001589810"/>
    </source>
</evidence>
<keyword evidence="4 5" id="KW-0720">Serine protease</keyword>
<feature type="active site" description="Charge relay system" evidence="5">
    <location>
        <position position="196"/>
    </location>
</feature>
<dbReference type="InterPro" id="IPR023827">
    <property type="entry name" value="Peptidase_S8_Asp-AS"/>
</dbReference>
<comment type="caution">
    <text evidence="9">The sequence shown here is derived from an EMBL/GenBank/DDBJ whole genome shotgun (WGS) entry which is preliminary data.</text>
</comment>
<sequence length="1045" mass="108203">MLAVFLAMAGLPAVAGASPGPAPADAVTLLTGDKVIPATNGGPGRLLPAPGRENVHFTSYQSPGHSYVIPEDAMSLLAAKTVDLRLFDVDALRAYHGTLPLIVQYSGTRRALARTTGAMDLPSINATAVKADPATFWRDLTGSSLRANALQSNGIAKIWLDGQKHATLDHSVPQIGAPTAWAAGYTGTGVTVAVLDTGVDNAHPDLATQEIGEKNFSGSADDKDHYGHGTHVASIVAGTGAKSGGRYRGVAPGARILDVKVLGDNGSGADSGIIEGMQWAAENGAKVINMSLGGDNGPDIDPVEEAVNTLSAKYGVLFVIAAGNYGPVKGTIDSPGSADAALTVGAVDRDNQIAEFSGRGPRVEGGLIKPDITAPGVDITAALSTTAKIGDPAADGYTKLSGTSMATPHVAGAAALLAQQHPDLTGAQLKALLVGASTPTPGATPFEQGAGRVDSAKVLTQTVTASPISLGFDPQQWPHVGKPAATKEITYTNTGTAPLTLSLKTDSNGVFGVSPAQLTVPAGGTAAATVSAEVSKAPNGGKFGGAVVATSGTMSVRTAIEIDLEVESYDVTFTAHDRTGAAPDYAHFFVTNVDTGELFSPADFVAGKVVQRLPAGRYLLSGSVSTSSSNGYDVISAPNLRVSKATTIDLDARTARPLDVKLPDAKAQLAQLKVGFQRIAGANRWTITNFERSGYVGDVGFAQLGPDAPAGEATGEVATTWSSDAGVYGLSWYRKGGAQTGLSTVVKAKDLATVNVQVGNVGEAYLWLTSMPHNARNDWGYDQPFPVKPGLHKEFFGGDNVDWARRVSLPGDNYEDFEGPVRYYAPGYTYSESVHRGVFGPAFPDTRDDLWVQQRGDLMVVATPLFGDGSGNAGFSATTSASTKLYRDGVLFGQTNQAGSGRFTLPAGKASYRVTTEATRTGHAQATKVSATWTFSGAPKAGVSQYPVSAVRFTPALDDNGTAPRGTFCLPVSVQDQPGTTSRQHLRSLQVSYDSGLTWQTVPVVGGYATLHHPADAKTVSLHATAADNAGNSVDQTIIDAYLLR</sequence>
<dbReference type="PROSITE" id="PS00138">
    <property type="entry name" value="SUBTILASE_SER"/>
    <property type="match status" value="1"/>
</dbReference>
<evidence type="ECO:0000256" key="4">
    <source>
        <dbReference type="ARBA" id="ARBA00022825"/>
    </source>
</evidence>
<dbReference type="PROSITE" id="PS00137">
    <property type="entry name" value="SUBTILASE_HIS"/>
    <property type="match status" value="1"/>
</dbReference>
<keyword evidence="7" id="KW-0732">Signal</keyword>